<sequence length="652" mass="73793">MISIDLQHQKALKRNYNGDSTTNNQEIDNQTTQTTKRVNLVDTHQSSNANTAFQDDGKAPSPPTTTTLTHNDLTISPNGPRARNSTSVIKLAQSFRPGSGGVEFMSSSFDHGGGGDGSNHHTMRIEKQEPFELDGNSDSNAKSRPTEQRNQLNNSSSHSTVIVDLHRRKNEPQHQNYNNHHQKLSKQPNNHHQQSIELKQTGKLTLTDTTNGEDSRLPHKSTQFNLKPSKGSKGVKKEMTHSNVRIQCKIEQYLANKLNMLDDSIRLSIQMPRMILPSSDLSHCKYERFYRVEEHPNGGAKTLHLYYDEIAHFDAAELESIAREFITESFREETPGVARYVIAVVHNAASYLPDLMEYFADTNPQLSVKTNVMGHSGNDIETTTMSAYRDCVHRSYSNGIFRYGPLNQLSLVGTVHEEVGGYFPDLLAMVEESPFSRLVVPWGEMSSLEMSSPQESNDGPIFWVRPGEQLIPTADYKSPYRNDTKSPKCGKQRLNELKSLHLRRSSEPREILFEDRTRCHADQVGHGFDRHTTAAVGLLKGIHCQQPNNLNRITKDVIAFHGSNYDELVDKLQLDLHEPPVSQCIQWVEDAKLNQLRREGIKYARVSLYDNDVYYIPRNTIHQFKSVSAVSSIAWHIRLKSYYNSGTCHNDS</sequence>
<evidence type="ECO:0000313" key="3">
    <source>
        <dbReference type="EMBL" id="MDE51565.1"/>
    </source>
</evidence>
<name>A0A6G1SM48_9ACAR</name>
<feature type="region of interest" description="Disordered" evidence="2">
    <location>
        <begin position="15"/>
        <end position="34"/>
    </location>
</feature>
<dbReference type="PANTHER" id="PTHR13354:SF11">
    <property type="entry name" value="LYSINE-SPECIFIC DEMETHYLASE 9"/>
    <property type="match status" value="1"/>
</dbReference>
<feature type="compositionally biased region" description="Polar residues" evidence="2">
    <location>
        <begin position="17"/>
        <end position="34"/>
    </location>
</feature>
<comment type="similarity">
    <text evidence="1">Belongs to the round spermatid basic protein 1 family.</text>
</comment>
<feature type="compositionally biased region" description="Polar residues" evidence="2">
    <location>
        <begin position="173"/>
        <end position="212"/>
    </location>
</feature>
<dbReference type="AlphaFoldDB" id="A0A6G1SM48"/>
<proteinExistence type="inferred from homology"/>
<reference evidence="3" key="1">
    <citation type="submission" date="2018-10" db="EMBL/GenBank/DDBJ databases">
        <title>Transcriptome assembly of Aceria tosichella (Wheat curl mite) Type 2.</title>
        <authorList>
            <person name="Scully E.D."/>
            <person name="Geib S.M."/>
            <person name="Palmer N.A."/>
            <person name="Gupta A.K."/>
            <person name="Sarath G."/>
            <person name="Tatineni S."/>
        </authorList>
    </citation>
    <scope>NUCLEOTIDE SEQUENCE</scope>
    <source>
        <strain evidence="3">LincolnNE</strain>
    </source>
</reference>
<protein>
    <submittedName>
        <fullName evidence="3">Round spermatid basic protein 1-like protein</fullName>
    </submittedName>
</protein>
<feature type="compositionally biased region" description="Polar residues" evidence="2">
    <location>
        <begin position="136"/>
        <end position="158"/>
    </location>
</feature>
<evidence type="ECO:0000256" key="1">
    <source>
        <dbReference type="ARBA" id="ARBA00010560"/>
    </source>
</evidence>
<feature type="region of interest" description="Disordered" evidence="2">
    <location>
        <begin position="173"/>
        <end position="239"/>
    </location>
</feature>
<dbReference type="EMBL" id="GGYP01006794">
    <property type="protein sequence ID" value="MDE51565.1"/>
    <property type="molecule type" value="Transcribed_RNA"/>
</dbReference>
<feature type="region of interest" description="Disordered" evidence="2">
    <location>
        <begin position="48"/>
        <end position="84"/>
    </location>
</feature>
<accession>A0A6G1SM48</accession>
<evidence type="ECO:0000256" key="2">
    <source>
        <dbReference type="SAM" id="MobiDB-lite"/>
    </source>
</evidence>
<organism evidence="3">
    <name type="scientific">Aceria tosichella</name>
    <name type="common">wheat curl mite</name>
    <dbReference type="NCBI Taxonomy" id="561515"/>
    <lineage>
        <taxon>Eukaryota</taxon>
        <taxon>Metazoa</taxon>
        <taxon>Ecdysozoa</taxon>
        <taxon>Arthropoda</taxon>
        <taxon>Chelicerata</taxon>
        <taxon>Arachnida</taxon>
        <taxon>Acari</taxon>
        <taxon>Acariformes</taxon>
        <taxon>Trombidiformes</taxon>
        <taxon>Prostigmata</taxon>
        <taxon>Eupodina</taxon>
        <taxon>Eriophyoidea</taxon>
        <taxon>Eriophyidae</taxon>
        <taxon>Eriophyinae</taxon>
        <taxon>Aceriini</taxon>
        <taxon>Aceria</taxon>
    </lineage>
</organism>
<dbReference type="GO" id="GO:0005634">
    <property type="term" value="C:nucleus"/>
    <property type="evidence" value="ECO:0007669"/>
    <property type="project" value="InterPro"/>
</dbReference>
<dbReference type="PANTHER" id="PTHR13354">
    <property type="entry name" value="ROUND SPERMATID BASIC PROTEIN 1"/>
    <property type="match status" value="1"/>
</dbReference>
<feature type="region of interest" description="Disordered" evidence="2">
    <location>
        <begin position="96"/>
        <end position="158"/>
    </location>
</feature>
<dbReference type="InterPro" id="IPR026306">
    <property type="entry name" value="RSBN1/Dpy-2/CEP530"/>
</dbReference>
<feature type="compositionally biased region" description="Polar residues" evidence="2">
    <location>
        <begin position="70"/>
        <end position="84"/>
    </location>
</feature>
<gene>
    <name evidence="3" type="primary">RSBN1L</name>
    <name evidence="3" type="ORF">g.15410</name>
</gene>